<dbReference type="Pfam" id="PF01569">
    <property type="entry name" value="PAP2"/>
    <property type="match status" value="1"/>
</dbReference>
<dbReference type="CDD" id="cd03385">
    <property type="entry name" value="PAP2_BcrC_like"/>
    <property type="match status" value="1"/>
</dbReference>
<keyword evidence="1" id="KW-1133">Transmembrane helix</keyword>
<evidence type="ECO:0000259" key="2">
    <source>
        <dbReference type="SMART" id="SM00014"/>
    </source>
</evidence>
<evidence type="ECO:0000313" key="3">
    <source>
        <dbReference type="EMBL" id="NEU05893.1"/>
    </source>
</evidence>
<dbReference type="PANTHER" id="PTHR14969:SF58">
    <property type="entry name" value="UNDECAPRENYL-DIPHOSPHATASE BCRC"/>
    <property type="match status" value="1"/>
</dbReference>
<keyword evidence="4" id="KW-1185">Reference proteome</keyword>
<proteinExistence type="predicted"/>
<reference evidence="3 4" key="1">
    <citation type="submission" date="2020-02" db="EMBL/GenBank/DDBJ databases">
        <title>Genome assembly of a novel Clostridium senegalense strain.</title>
        <authorList>
            <person name="Gupta T.B."/>
            <person name="Jauregui R."/>
            <person name="Maclean P."/>
            <person name="Nawarathana A."/>
            <person name="Brightwell G."/>
        </authorList>
    </citation>
    <scope>NUCLEOTIDE SEQUENCE [LARGE SCALE GENOMIC DNA]</scope>
    <source>
        <strain evidence="3 4">AGRFS4</strain>
    </source>
</reference>
<feature type="domain" description="Phosphatidic acid phosphatase type 2/haloperoxidase" evidence="2">
    <location>
        <begin position="53"/>
        <end position="164"/>
    </location>
</feature>
<dbReference type="SUPFAM" id="SSF48317">
    <property type="entry name" value="Acid phosphatase/Vanadium-dependent haloperoxidase"/>
    <property type="match status" value="1"/>
</dbReference>
<dbReference type="Gene3D" id="1.20.144.10">
    <property type="entry name" value="Phosphatidic acid phosphatase type 2/haloperoxidase"/>
    <property type="match status" value="1"/>
</dbReference>
<feature type="transmembrane region" description="Helical" evidence="1">
    <location>
        <begin position="123"/>
        <end position="141"/>
    </location>
</feature>
<dbReference type="InterPro" id="IPR033879">
    <property type="entry name" value="UPP_Pase"/>
</dbReference>
<gene>
    <name evidence="3" type="ORF">G3M99_13735</name>
</gene>
<dbReference type="PANTHER" id="PTHR14969">
    <property type="entry name" value="SPHINGOSINE-1-PHOSPHATE PHOSPHOHYDROLASE"/>
    <property type="match status" value="1"/>
</dbReference>
<feature type="transmembrane region" description="Helical" evidence="1">
    <location>
        <begin position="147"/>
        <end position="163"/>
    </location>
</feature>
<organism evidence="3 4">
    <name type="scientific">Clostridium senegalense</name>
    <dbReference type="NCBI Taxonomy" id="1465809"/>
    <lineage>
        <taxon>Bacteria</taxon>
        <taxon>Bacillati</taxon>
        <taxon>Bacillota</taxon>
        <taxon>Clostridia</taxon>
        <taxon>Eubacteriales</taxon>
        <taxon>Clostridiaceae</taxon>
        <taxon>Clostridium</taxon>
    </lineage>
</organism>
<dbReference type="AlphaFoldDB" id="A0A6M0H7A4"/>
<dbReference type="GO" id="GO:0005886">
    <property type="term" value="C:plasma membrane"/>
    <property type="evidence" value="ECO:0007669"/>
    <property type="project" value="InterPro"/>
</dbReference>
<evidence type="ECO:0000256" key="1">
    <source>
        <dbReference type="SAM" id="Phobius"/>
    </source>
</evidence>
<dbReference type="EMBL" id="JAAGPU010000028">
    <property type="protein sequence ID" value="NEU05893.1"/>
    <property type="molecule type" value="Genomic_DNA"/>
</dbReference>
<feature type="transmembrane region" description="Helical" evidence="1">
    <location>
        <begin position="22"/>
        <end position="44"/>
    </location>
</feature>
<dbReference type="RefSeq" id="WP_061995777.1">
    <property type="nucleotide sequence ID" value="NZ_JAAGPU010000028.1"/>
</dbReference>
<keyword evidence="1" id="KW-0472">Membrane</keyword>
<dbReference type="GO" id="GO:0050380">
    <property type="term" value="F:undecaprenyl-diphosphatase activity"/>
    <property type="evidence" value="ECO:0007669"/>
    <property type="project" value="InterPro"/>
</dbReference>
<protein>
    <submittedName>
        <fullName evidence="3">Undecaprenyl-diphosphatase</fullName>
    </submittedName>
</protein>
<evidence type="ECO:0000313" key="4">
    <source>
        <dbReference type="Proteomes" id="UP000481872"/>
    </source>
</evidence>
<feature type="transmembrane region" description="Helical" evidence="1">
    <location>
        <begin position="56"/>
        <end position="79"/>
    </location>
</feature>
<name>A0A6M0H7A4_9CLOT</name>
<comment type="caution">
    <text evidence="3">The sequence shown here is derived from an EMBL/GenBank/DDBJ whole genome shotgun (WGS) entry which is preliminary data.</text>
</comment>
<dbReference type="Proteomes" id="UP000481872">
    <property type="component" value="Unassembled WGS sequence"/>
</dbReference>
<keyword evidence="1" id="KW-0812">Transmembrane</keyword>
<dbReference type="InterPro" id="IPR000326">
    <property type="entry name" value="PAP2/HPO"/>
</dbReference>
<dbReference type="InterPro" id="IPR036938">
    <property type="entry name" value="PAP2/HPO_sf"/>
</dbReference>
<accession>A0A6M0H7A4</accession>
<dbReference type="SMART" id="SM00014">
    <property type="entry name" value="acidPPc"/>
    <property type="match status" value="1"/>
</dbReference>
<sequence>MNFKLFDLVNQLAGKSKLMDNIMIIFSKYVPIIFAIALLVLYIYGFIKKDKNTRTIAINTGVFTVLNLFLSAMIGIVYYHPRPFVSHDVNLLFPHSPNASFPSDHSTFTMSIALGINKYSKVYGVILITLSCIVGVSRLYVGHHYPLDVIGAYILVFITNYLYSKFLSKKVANLYLKLEGKIIK</sequence>